<gene>
    <name evidence="7" type="ORF">FF011L_04380</name>
</gene>
<reference evidence="7 8" key="1">
    <citation type="submission" date="2019-02" db="EMBL/GenBank/DDBJ databases">
        <title>Deep-cultivation of Planctomycetes and their phenomic and genomic characterization uncovers novel biology.</title>
        <authorList>
            <person name="Wiegand S."/>
            <person name="Jogler M."/>
            <person name="Boedeker C."/>
            <person name="Pinto D."/>
            <person name="Vollmers J."/>
            <person name="Rivas-Marin E."/>
            <person name="Kohn T."/>
            <person name="Peeters S.H."/>
            <person name="Heuer A."/>
            <person name="Rast P."/>
            <person name="Oberbeckmann S."/>
            <person name="Bunk B."/>
            <person name="Jeske O."/>
            <person name="Meyerdierks A."/>
            <person name="Storesund J.E."/>
            <person name="Kallscheuer N."/>
            <person name="Luecker S."/>
            <person name="Lage O.M."/>
            <person name="Pohl T."/>
            <person name="Merkel B.J."/>
            <person name="Hornburger P."/>
            <person name="Mueller R.-W."/>
            <person name="Bruemmer F."/>
            <person name="Labrenz M."/>
            <person name="Spormann A.M."/>
            <person name="Op den Camp H."/>
            <person name="Overmann J."/>
            <person name="Amann R."/>
            <person name="Jetten M.S.M."/>
            <person name="Mascher T."/>
            <person name="Medema M.H."/>
            <person name="Devos D.P."/>
            <person name="Kaster A.-K."/>
            <person name="Ovreas L."/>
            <person name="Rohde M."/>
            <person name="Galperin M.Y."/>
            <person name="Jogler C."/>
        </authorList>
    </citation>
    <scope>NUCLEOTIDE SEQUENCE [LARGE SCALE GENOMIC DNA]</scope>
    <source>
        <strain evidence="7 8">FF011L</strain>
    </source>
</reference>
<keyword evidence="4" id="KW-0408">Iron</keyword>
<keyword evidence="2" id="KW-0479">Metal-binding</keyword>
<dbReference type="GO" id="GO:0051539">
    <property type="term" value="F:4 iron, 4 sulfur cluster binding"/>
    <property type="evidence" value="ECO:0007669"/>
    <property type="project" value="UniProtKB-KW"/>
</dbReference>
<evidence type="ECO:0000313" key="7">
    <source>
        <dbReference type="EMBL" id="QDS91705.1"/>
    </source>
</evidence>
<evidence type="ECO:0000256" key="5">
    <source>
        <dbReference type="ARBA" id="ARBA00023014"/>
    </source>
</evidence>
<dbReference type="Proteomes" id="UP000320672">
    <property type="component" value="Chromosome"/>
</dbReference>
<evidence type="ECO:0000256" key="3">
    <source>
        <dbReference type="ARBA" id="ARBA00023002"/>
    </source>
</evidence>
<dbReference type="EMBL" id="CP036262">
    <property type="protein sequence ID" value="QDS91705.1"/>
    <property type="molecule type" value="Genomic_DNA"/>
</dbReference>
<dbReference type="InterPro" id="IPR039650">
    <property type="entry name" value="HdrA-like"/>
</dbReference>
<dbReference type="SUPFAM" id="SSF51905">
    <property type="entry name" value="FAD/NAD(P)-binding domain"/>
    <property type="match status" value="1"/>
</dbReference>
<dbReference type="RefSeq" id="WP_145349804.1">
    <property type="nucleotide sequence ID" value="NZ_CP036262.1"/>
</dbReference>
<evidence type="ECO:0000256" key="1">
    <source>
        <dbReference type="ARBA" id="ARBA00022485"/>
    </source>
</evidence>
<keyword evidence="8" id="KW-1185">Reference proteome</keyword>
<evidence type="ECO:0000256" key="6">
    <source>
        <dbReference type="SAM" id="SignalP"/>
    </source>
</evidence>
<sequence precursor="true">MSKFGWLLGIVVLAASFDVGPVVGADPEYDVVVYGATPGGIAAAVAAGKAGQSVLLVEPTARVGGLVTSGLSHTDFHSLESLSGAFLDFANRVQSFYVQTYGADSPQVQACFHGTFGEPKVNLAVFHDLLEEQASVKVVRQHRLASLAVSDLAERKHIDSATFVDPQGDVLAVRGRVFIDGSYEGDLMAMAGVAWRAGREAAAEHGESLAPDTADQQLQAYNFRFIMTRDESNRVTPVAPPGYRREDFVGVLKALQSNQIQHVFDYPSKCIFKAQTPALPGGKYDINDVSRSLVRLSLPGKNLGWPDGDQKERQAIFDEHLRDQVGLLYFLQNDPEVPGKFQQEASEWGWCRDEFLESNHLPPQLYVREARRMQGVYVYAQADSEYATEGTRAVFHKDSIAMADYGNNCHGTAHEGLRFGGKHTGEFYNPVPPYQIPYGVLLPKDVDNLLVPVAASSSHVGFCALRLEPIWMSLGQAAGHAAALAVQADHPVQQVNVSDLQRQLHADGSATIYVSDVLPDSTDFVAVQWWAAAGGLQHVYPDGEPRKPRGPKLHGQYCEAAPGHAAGLDLPLDADLERRWIDLAATIGVPATALPEGNGKITRGEFIRAAAKARKTAKN</sequence>
<keyword evidence="6" id="KW-0732">Signal</keyword>
<proteinExistence type="predicted"/>
<dbReference type="PANTHER" id="PTHR43498">
    <property type="entry name" value="FERREDOXIN:COB-COM HETERODISULFIDE REDUCTASE SUBUNIT A"/>
    <property type="match status" value="1"/>
</dbReference>
<accession>A0A517M9Z3</accession>
<dbReference type="InterPro" id="IPR036188">
    <property type="entry name" value="FAD/NAD-bd_sf"/>
</dbReference>
<dbReference type="Gene3D" id="3.50.50.60">
    <property type="entry name" value="FAD/NAD(P)-binding domain"/>
    <property type="match status" value="1"/>
</dbReference>
<keyword evidence="1" id="KW-0004">4Fe-4S</keyword>
<organism evidence="7 8">
    <name type="scientific">Roseimaritima multifibrata</name>
    <dbReference type="NCBI Taxonomy" id="1930274"/>
    <lineage>
        <taxon>Bacteria</taxon>
        <taxon>Pseudomonadati</taxon>
        <taxon>Planctomycetota</taxon>
        <taxon>Planctomycetia</taxon>
        <taxon>Pirellulales</taxon>
        <taxon>Pirellulaceae</taxon>
        <taxon>Roseimaritima</taxon>
    </lineage>
</organism>
<keyword evidence="3" id="KW-0560">Oxidoreductase</keyword>
<evidence type="ECO:0000313" key="8">
    <source>
        <dbReference type="Proteomes" id="UP000320672"/>
    </source>
</evidence>
<feature type="chain" id="PRO_5021786249" evidence="6">
    <location>
        <begin position="25"/>
        <end position="619"/>
    </location>
</feature>
<keyword evidence="5" id="KW-0411">Iron-sulfur</keyword>
<dbReference type="KEGG" id="rml:FF011L_04380"/>
<protein>
    <submittedName>
        <fullName evidence="7">Putative FAD-binding dehydrogenase</fullName>
    </submittedName>
</protein>
<evidence type="ECO:0000256" key="2">
    <source>
        <dbReference type="ARBA" id="ARBA00022723"/>
    </source>
</evidence>
<dbReference type="PANTHER" id="PTHR43498:SF1">
    <property type="entry name" value="COB--COM HETERODISULFIDE REDUCTASE IRON-SULFUR SUBUNIT A"/>
    <property type="match status" value="1"/>
</dbReference>
<dbReference type="OrthoDB" id="287984at2"/>
<feature type="signal peptide" evidence="6">
    <location>
        <begin position="1"/>
        <end position="24"/>
    </location>
</feature>
<dbReference type="GO" id="GO:0016491">
    <property type="term" value="F:oxidoreductase activity"/>
    <property type="evidence" value="ECO:0007669"/>
    <property type="project" value="UniProtKB-KW"/>
</dbReference>
<dbReference type="GO" id="GO:0046872">
    <property type="term" value="F:metal ion binding"/>
    <property type="evidence" value="ECO:0007669"/>
    <property type="project" value="UniProtKB-KW"/>
</dbReference>
<name>A0A517M9Z3_9BACT</name>
<dbReference type="Pfam" id="PF12831">
    <property type="entry name" value="FAD_oxidored"/>
    <property type="match status" value="1"/>
</dbReference>
<dbReference type="AlphaFoldDB" id="A0A517M9Z3"/>
<evidence type="ECO:0000256" key="4">
    <source>
        <dbReference type="ARBA" id="ARBA00023004"/>
    </source>
</evidence>